<dbReference type="Proteomes" id="UP000886335">
    <property type="component" value="Unassembled WGS sequence"/>
</dbReference>
<accession>A0A831WPH0</accession>
<sequence>MKILESTRFTHLRGFQTALLVHDGTEIFCDRFIDPLSSLYACMPVLSLDITGYLASHILDPERNNLLNKADESCLKLKQHYEWVLREQDYRFWQDADHEAAVVLRRLHGVADRPDRADFFAFTELSAEKFANTQICLLRQALFLIHSSREKRQHHGLPVELSSSDNPGGFDTLLC</sequence>
<dbReference type="AlphaFoldDB" id="A0A831WPH0"/>
<name>A0A831WPH0_PROAE</name>
<dbReference type="EMBL" id="DSBW01000168">
    <property type="protein sequence ID" value="HED31538.1"/>
    <property type="molecule type" value="Genomic_DNA"/>
</dbReference>
<proteinExistence type="predicted"/>
<gene>
    <name evidence="1" type="ORF">ENN50_07640</name>
</gene>
<reference evidence="1" key="1">
    <citation type="journal article" date="2020" name="mSystems">
        <title>Genome- and Community-Level Interaction Insights into Carbon Utilization and Element Cycling Functions of Hydrothermarchaeota in Hydrothermal Sediment.</title>
        <authorList>
            <person name="Zhou Z."/>
            <person name="Liu Y."/>
            <person name="Xu W."/>
            <person name="Pan J."/>
            <person name="Luo Z.H."/>
            <person name="Li M."/>
        </authorList>
    </citation>
    <scope>NUCLEOTIDE SEQUENCE [LARGE SCALE GENOMIC DNA]</scope>
    <source>
        <strain evidence="1">SpSt-1181</strain>
    </source>
</reference>
<comment type="caution">
    <text evidence="1">The sequence shown here is derived from an EMBL/GenBank/DDBJ whole genome shotgun (WGS) entry which is preliminary data.</text>
</comment>
<organism evidence="1">
    <name type="scientific">Prosthecochloris aestuarii</name>
    <dbReference type="NCBI Taxonomy" id="1102"/>
    <lineage>
        <taxon>Bacteria</taxon>
        <taxon>Pseudomonadati</taxon>
        <taxon>Chlorobiota</taxon>
        <taxon>Chlorobiia</taxon>
        <taxon>Chlorobiales</taxon>
        <taxon>Chlorobiaceae</taxon>
        <taxon>Prosthecochloris</taxon>
    </lineage>
</organism>
<evidence type="ECO:0000313" key="1">
    <source>
        <dbReference type="EMBL" id="HED31538.1"/>
    </source>
</evidence>
<protein>
    <submittedName>
        <fullName evidence="1">Uncharacterized protein</fullName>
    </submittedName>
</protein>